<dbReference type="NCBIfam" id="TIGR00594">
    <property type="entry name" value="polc"/>
    <property type="match status" value="1"/>
</dbReference>
<organism evidence="12 13">
    <name type="scientific">Rubrobacter tropicus</name>
    <dbReference type="NCBI Taxonomy" id="2653851"/>
    <lineage>
        <taxon>Bacteria</taxon>
        <taxon>Bacillati</taxon>
        <taxon>Actinomycetota</taxon>
        <taxon>Rubrobacteria</taxon>
        <taxon>Rubrobacterales</taxon>
        <taxon>Rubrobacteraceae</taxon>
        <taxon>Rubrobacter</taxon>
    </lineage>
</organism>
<keyword evidence="12" id="KW-0614">Plasmid</keyword>
<name>A0A6G8QG74_9ACTN</name>
<dbReference type="InterPro" id="IPR041931">
    <property type="entry name" value="DNA_pol3_alpha_thumb_dom"/>
</dbReference>
<evidence type="ECO:0000256" key="3">
    <source>
        <dbReference type="ARBA" id="ARBA00022679"/>
    </source>
</evidence>
<dbReference type="PANTHER" id="PTHR32294">
    <property type="entry name" value="DNA POLYMERASE III SUBUNIT ALPHA"/>
    <property type="match status" value="1"/>
</dbReference>
<keyword evidence="7" id="KW-0239">DNA-directed DNA polymerase</keyword>
<dbReference type="Pfam" id="PF17657">
    <property type="entry name" value="DNA_pol3_finger"/>
    <property type="match status" value="1"/>
</dbReference>
<dbReference type="Gene3D" id="1.10.10.1600">
    <property type="entry name" value="Bacterial DNA polymerase III alpha subunit, thumb domain"/>
    <property type="match status" value="1"/>
</dbReference>
<dbReference type="EMBL" id="CP045120">
    <property type="protein sequence ID" value="QIN85443.1"/>
    <property type="molecule type" value="Genomic_DNA"/>
</dbReference>
<dbReference type="GO" id="GO:0006260">
    <property type="term" value="P:DNA replication"/>
    <property type="evidence" value="ECO:0007669"/>
    <property type="project" value="UniProtKB-KW"/>
</dbReference>
<proteinExistence type="predicted"/>
<keyword evidence="8" id="KW-0234">DNA repair</keyword>
<geneLocation type="plasmid" evidence="12 13">
    <name>unnamed1</name>
</geneLocation>
<evidence type="ECO:0000256" key="8">
    <source>
        <dbReference type="ARBA" id="ARBA00023204"/>
    </source>
</evidence>
<dbReference type="AlphaFoldDB" id="A0A6G8QG74"/>
<dbReference type="SUPFAM" id="SSF89550">
    <property type="entry name" value="PHP domain-like"/>
    <property type="match status" value="1"/>
</dbReference>
<dbReference type="Gene3D" id="3.20.20.140">
    <property type="entry name" value="Metal-dependent hydrolases"/>
    <property type="match status" value="1"/>
</dbReference>
<dbReference type="GO" id="GO:0008408">
    <property type="term" value="F:3'-5' exonuclease activity"/>
    <property type="evidence" value="ECO:0007669"/>
    <property type="project" value="InterPro"/>
</dbReference>
<reference evidence="12 13" key="1">
    <citation type="submission" date="2019-10" db="EMBL/GenBank/DDBJ databases">
        <title>Rubrobacter sp nov SCSIO 52090 isolated from a deep-sea sediment in the South China Sea.</title>
        <authorList>
            <person name="Chen R.W."/>
        </authorList>
    </citation>
    <scope>NUCLEOTIDE SEQUENCE [LARGE SCALE GENOMIC DNA]</scope>
    <source>
        <strain evidence="12 13">SCSIO 52909</strain>
        <plasmid evidence="12 13">unnamed1</plasmid>
    </source>
</reference>
<dbReference type="KEGG" id="rub:GBA63_22340"/>
<comment type="catalytic activity">
    <reaction evidence="9">
        <text>DNA(n) + a 2'-deoxyribonucleoside 5'-triphosphate = DNA(n+1) + diphosphate</text>
        <dbReference type="Rhea" id="RHEA:22508"/>
        <dbReference type="Rhea" id="RHEA-COMP:17339"/>
        <dbReference type="Rhea" id="RHEA-COMP:17340"/>
        <dbReference type="ChEBI" id="CHEBI:33019"/>
        <dbReference type="ChEBI" id="CHEBI:61560"/>
        <dbReference type="ChEBI" id="CHEBI:173112"/>
        <dbReference type="EC" id="2.7.7.7"/>
    </reaction>
</comment>
<dbReference type="Pfam" id="PF14579">
    <property type="entry name" value="HHH_6"/>
    <property type="match status" value="1"/>
</dbReference>
<evidence type="ECO:0000256" key="7">
    <source>
        <dbReference type="ARBA" id="ARBA00022932"/>
    </source>
</evidence>
<sequence length="1129" mass="121980">MDPPARPRLNDPGGGPAGVFCHLHVRSGFSWGLGTASPEELVGSAVELGMRALALTDRDTLAGIPRFLNACEGAGISPLVGAEVTVEVGDGAGAARGHVVLLAASTRGYRTLSRLLTAYLLPAEGASWPSAAERRNPACPSETLLEHAAAAGGDLVCLTGAVPFGLVPSLALSPDAALRKRAAEVLALLAEAFGRANVYVGLSDDGTQGSRRRMRAVELLAGRCGVPTVAAGEVTYLRPRNHRLSEALAAARDLAPLPPPRYRPTDRLFLRPPGEMARLFADRPDALENAALVAERCAGAVPLLGGFGRGVLVPGANLEGGQTEDGRLARLALAGAKKLYPATFRGEDGAFPSGSEVRSRLNKELGVIARMRFSGYFLIAHEAVGIARSLGTPVTGRGSAANSLVARCLGLTTPDPFAHRLLFERFLHDGREDPPDVDLDFCSERRDAVRSELMRRYSGVGAAVAATANTLSLRGAVRVAGRALGYSPAEVDALAKNVPRRIRDRDRLVNYASEWDVALSSPAMRGHPLQDRERYALLLEIAEDLEGRLHQPGTHLGGLVLGAAGMHLSEIAPLEPSGTDGLVRVQLDKDDLEFVGLPKLDLLGLKTHTALSKAAGMVSERLGRRVDPLSLPQDDPATYRMIRRGETVGVFQLESPGQMSLQRRLGARRIQHIVSGVALFRPGPLEADLVTTYVARKQGREPVSYPLTEIEEILRETYGVLIYQESVMEVASKLTGCTLAEGDRLRRAMTKDRGPGAIGELRSWFVGRATRRGVERDKAEEVFSWMEGFGRYGFSAAHAASFAELAYGSAHMMAHWPAETTAGILNSQPMGFYSPRVILNEARRRGVAVLPPDLRRSGEGFSVEREGRALRPGLSYCRGLSGNALAAILSERERRPFASAADLYRRTPVERDVLANLIRAGFLDGLHPRRNRAALLAETGGLPNKRRRGNQQELPLPHPTSWWESREGRAAVASLPPPLTDLERWESHVLGLNLRRHPLAAHADALGALGVVPGRELRDLPHGTRARAAGVLETLQAPPTRSGALVHFLLTEDASGLLQSTIFERSYHRFGHVLYETSAYLLEGRVEQDERRGFCFIVERLADLDAVLRGEAGREQRRGIRQRRSAGVA</sequence>
<dbReference type="CDD" id="cd04485">
    <property type="entry name" value="DnaE_OBF"/>
    <property type="match status" value="1"/>
</dbReference>
<evidence type="ECO:0000256" key="2">
    <source>
        <dbReference type="ARBA" id="ARBA00022490"/>
    </source>
</evidence>
<evidence type="ECO:0000256" key="6">
    <source>
        <dbReference type="ARBA" id="ARBA00022763"/>
    </source>
</evidence>
<dbReference type="GO" id="GO:0006281">
    <property type="term" value="P:DNA repair"/>
    <property type="evidence" value="ECO:0007669"/>
    <property type="project" value="UniProtKB-KW"/>
</dbReference>
<evidence type="ECO:0000259" key="11">
    <source>
        <dbReference type="SMART" id="SM00481"/>
    </source>
</evidence>
<dbReference type="PANTHER" id="PTHR32294:SF4">
    <property type="entry name" value="ERROR-PRONE DNA POLYMERASE"/>
    <property type="match status" value="1"/>
</dbReference>
<evidence type="ECO:0000256" key="4">
    <source>
        <dbReference type="ARBA" id="ARBA00022695"/>
    </source>
</evidence>
<dbReference type="InterPro" id="IPR011708">
    <property type="entry name" value="DNA_pol3_alpha_NTPase_dom"/>
</dbReference>
<keyword evidence="6" id="KW-0227">DNA damage</keyword>
<dbReference type="SMART" id="SM00481">
    <property type="entry name" value="POLIIIAc"/>
    <property type="match status" value="1"/>
</dbReference>
<accession>A0A6G8QG74</accession>
<evidence type="ECO:0000256" key="1">
    <source>
        <dbReference type="ARBA" id="ARBA00012417"/>
    </source>
</evidence>
<dbReference type="InterPro" id="IPR004013">
    <property type="entry name" value="PHP_dom"/>
</dbReference>
<keyword evidence="4 12" id="KW-0548">Nucleotidyltransferase</keyword>
<keyword evidence="2" id="KW-0963">Cytoplasm</keyword>
<evidence type="ECO:0000256" key="9">
    <source>
        <dbReference type="ARBA" id="ARBA00049244"/>
    </source>
</evidence>
<dbReference type="Proteomes" id="UP000501452">
    <property type="component" value="Plasmid unnamed1"/>
</dbReference>
<dbReference type="InterPro" id="IPR003141">
    <property type="entry name" value="Pol/His_phosphatase_N"/>
</dbReference>
<keyword evidence="3 12" id="KW-0808">Transferase</keyword>
<keyword evidence="13" id="KW-1185">Reference proteome</keyword>
<dbReference type="InterPro" id="IPR029460">
    <property type="entry name" value="DNAPol_HHH"/>
</dbReference>
<dbReference type="InterPro" id="IPR004805">
    <property type="entry name" value="DnaE2/DnaE/PolC"/>
</dbReference>
<dbReference type="EC" id="2.7.7.7" evidence="1"/>
<gene>
    <name evidence="12" type="primary">dnaE</name>
    <name evidence="12" type="ORF">GBA63_22340</name>
</gene>
<dbReference type="GO" id="GO:0003887">
    <property type="term" value="F:DNA-directed DNA polymerase activity"/>
    <property type="evidence" value="ECO:0007669"/>
    <property type="project" value="UniProtKB-KW"/>
</dbReference>
<evidence type="ECO:0000256" key="10">
    <source>
        <dbReference type="SAM" id="MobiDB-lite"/>
    </source>
</evidence>
<feature type="region of interest" description="Disordered" evidence="10">
    <location>
        <begin position="941"/>
        <end position="961"/>
    </location>
</feature>
<protein>
    <recommendedName>
        <fullName evidence="1">DNA-directed DNA polymerase</fullName>
        <ecNumber evidence="1">2.7.7.7</ecNumber>
    </recommendedName>
</protein>
<feature type="domain" description="Polymerase/histidinol phosphatase N-terminal" evidence="11">
    <location>
        <begin position="21"/>
        <end position="88"/>
    </location>
</feature>
<evidence type="ECO:0000256" key="5">
    <source>
        <dbReference type="ARBA" id="ARBA00022705"/>
    </source>
</evidence>
<dbReference type="Pfam" id="PF07733">
    <property type="entry name" value="DNA_pol3_alpha"/>
    <property type="match status" value="1"/>
</dbReference>
<dbReference type="Pfam" id="PF02811">
    <property type="entry name" value="PHP"/>
    <property type="match status" value="1"/>
</dbReference>
<evidence type="ECO:0000313" key="13">
    <source>
        <dbReference type="Proteomes" id="UP000501452"/>
    </source>
</evidence>
<evidence type="ECO:0000313" key="12">
    <source>
        <dbReference type="EMBL" id="QIN85443.1"/>
    </source>
</evidence>
<keyword evidence="5" id="KW-0235">DNA replication</keyword>
<dbReference type="Gene3D" id="1.10.150.870">
    <property type="match status" value="1"/>
</dbReference>
<dbReference type="InterPro" id="IPR016195">
    <property type="entry name" value="Pol/histidinol_Pase-like"/>
</dbReference>
<dbReference type="InterPro" id="IPR040982">
    <property type="entry name" value="DNA_pol3_finger"/>
</dbReference>